<name>A0A1Q6DS53_METT1</name>
<dbReference type="CDD" id="cd01335">
    <property type="entry name" value="Radical_SAM"/>
    <property type="match status" value="1"/>
</dbReference>
<dbReference type="Pfam" id="PF04055">
    <property type="entry name" value="Radical_SAM"/>
    <property type="match status" value="1"/>
</dbReference>
<keyword evidence="6" id="KW-0411">Iron-sulfur</keyword>
<dbReference type="SFLD" id="SFLDG01387">
    <property type="entry name" value="BtrN-like_SPASM_domain_contain"/>
    <property type="match status" value="1"/>
</dbReference>
<dbReference type="InterPro" id="IPR050377">
    <property type="entry name" value="Radical_SAM_PqqE_MftC-like"/>
</dbReference>
<keyword evidence="4" id="KW-0479">Metal-binding</keyword>
<reference evidence="8" key="1">
    <citation type="submission" date="2016-12" db="EMBL/GenBank/DDBJ databases">
        <title>Discovery of methanogenic haloarchaea.</title>
        <authorList>
            <person name="Sorokin D.Y."/>
            <person name="Makarova K.S."/>
            <person name="Abbas B."/>
            <person name="Ferrer M."/>
            <person name="Golyshin P.N."/>
        </authorList>
    </citation>
    <scope>NUCLEOTIDE SEQUENCE [LARGE SCALE GENOMIC DNA]</scope>
    <source>
        <strain evidence="8">HMET1</strain>
    </source>
</reference>
<dbReference type="STRING" id="1903181.BTN85_1858"/>
<feature type="domain" description="Radical SAM core" evidence="7">
    <location>
        <begin position="37"/>
        <end position="247"/>
    </location>
</feature>
<dbReference type="InterPro" id="IPR006638">
    <property type="entry name" value="Elp3/MiaA/NifB-like_rSAM"/>
</dbReference>
<dbReference type="NCBIfam" id="TIGR04085">
    <property type="entry name" value="rSAM_more_4Fe4S"/>
    <property type="match status" value="1"/>
</dbReference>
<sequence>MIVFSKLLGNKGTVYDAVRAQKKKANEVDDDVIRFSSDLKPVVMWNITRACNLACKHCYLDAKNPHPDELTKKQGFRLIDDLSDLKIPMLIITGGEPLASNNFFDYINYTNQKNLRTAISSNGTLITPEAAQRMKENEVRYVGVSVDGGIPETHNEFRGTKGSFEKTIEGIKNARDAGLRTGIRITLNKYNWDEVPKLLDYALELGVPRFCVYHLVPTGRGEGIMDWDISLSQRKKVLDFLFEKALELQDKEIEIVTTDSPMDGVYILEKMKENGFSKERIEKTKKLLELSGGCSIGRKVANIDHLGNVNPCHFAPQKTVGNIKNRRFPEIWNKEPTDLLCDLRKKEEELTGKCGECKYKNLCGGCRQKAWFKNGSFYSEDPHCLYDPYEEKLKDIN</sequence>
<keyword evidence="9" id="KW-1185">Reference proteome</keyword>
<dbReference type="GO" id="GO:0006783">
    <property type="term" value="P:heme biosynthetic process"/>
    <property type="evidence" value="ECO:0007669"/>
    <property type="project" value="TreeGrafter"/>
</dbReference>
<dbReference type="PANTHER" id="PTHR11228">
    <property type="entry name" value="RADICAL SAM DOMAIN PROTEIN"/>
    <property type="match status" value="1"/>
</dbReference>
<dbReference type="PROSITE" id="PS51918">
    <property type="entry name" value="RADICAL_SAM"/>
    <property type="match status" value="1"/>
</dbReference>
<dbReference type="SFLD" id="SFLDG01067">
    <property type="entry name" value="SPASM/twitch_domain_containing"/>
    <property type="match status" value="2"/>
</dbReference>
<evidence type="ECO:0000256" key="5">
    <source>
        <dbReference type="ARBA" id="ARBA00023004"/>
    </source>
</evidence>
<dbReference type="InterPro" id="IPR013785">
    <property type="entry name" value="Aldolase_TIM"/>
</dbReference>
<evidence type="ECO:0000313" key="8">
    <source>
        <dbReference type="EMBL" id="OKY77210.1"/>
    </source>
</evidence>
<evidence type="ECO:0000256" key="2">
    <source>
        <dbReference type="ARBA" id="ARBA00022485"/>
    </source>
</evidence>
<evidence type="ECO:0000256" key="4">
    <source>
        <dbReference type="ARBA" id="ARBA00022723"/>
    </source>
</evidence>
<dbReference type="Pfam" id="PF13186">
    <property type="entry name" value="SPASM"/>
    <property type="match status" value="1"/>
</dbReference>
<protein>
    <submittedName>
        <fullName evidence="8">Radical SAM superfamily enzyme</fullName>
    </submittedName>
</protein>
<keyword evidence="2" id="KW-0004">4Fe-4S</keyword>
<evidence type="ECO:0000259" key="7">
    <source>
        <dbReference type="PROSITE" id="PS51918"/>
    </source>
</evidence>
<dbReference type="CDD" id="cd21123">
    <property type="entry name" value="SPASM_MftC-like"/>
    <property type="match status" value="1"/>
</dbReference>
<organism evidence="8 9">
    <name type="scientific">Methanohalarchaeum thermophilum</name>
    <dbReference type="NCBI Taxonomy" id="1903181"/>
    <lineage>
        <taxon>Archaea</taxon>
        <taxon>Methanobacteriati</taxon>
        <taxon>Methanobacteriota</taxon>
        <taxon>Methanonatronarchaeia</taxon>
        <taxon>Methanonatronarchaeales</taxon>
        <taxon>Methanonatronarchaeaceae</taxon>
        <taxon>Candidatus Methanohalarchaeum</taxon>
    </lineage>
</organism>
<dbReference type="AlphaFoldDB" id="A0A1Q6DS53"/>
<dbReference type="GO" id="GO:0003824">
    <property type="term" value="F:catalytic activity"/>
    <property type="evidence" value="ECO:0007669"/>
    <property type="project" value="InterPro"/>
</dbReference>
<comment type="caution">
    <text evidence="8">The sequence shown here is derived from an EMBL/GenBank/DDBJ whole genome shotgun (WGS) entry which is preliminary data.</text>
</comment>
<dbReference type="PIRSF" id="PIRSF037420">
    <property type="entry name" value="PQQ_syn_pqqE"/>
    <property type="match status" value="1"/>
</dbReference>
<evidence type="ECO:0000256" key="3">
    <source>
        <dbReference type="ARBA" id="ARBA00022691"/>
    </source>
</evidence>
<evidence type="ECO:0000313" key="9">
    <source>
        <dbReference type="Proteomes" id="UP000185744"/>
    </source>
</evidence>
<dbReference type="Gene3D" id="3.20.20.70">
    <property type="entry name" value="Aldolase class I"/>
    <property type="match status" value="1"/>
</dbReference>
<dbReference type="InterPro" id="IPR034391">
    <property type="entry name" value="AdoMet-like_SPASM_containing"/>
</dbReference>
<dbReference type="InParanoid" id="A0A1Q6DS53"/>
<keyword evidence="3" id="KW-0949">S-adenosyl-L-methionine</keyword>
<gene>
    <name evidence="8" type="ORF">BTN85_1858</name>
</gene>
<dbReference type="PANTHER" id="PTHR11228:SF7">
    <property type="entry name" value="PQQA PEPTIDE CYCLASE"/>
    <property type="match status" value="1"/>
</dbReference>
<dbReference type="InterPro" id="IPR017200">
    <property type="entry name" value="PqqE-like"/>
</dbReference>
<accession>A0A1Q6DS53</accession>
<dbReference type="EMBL" id="MSDW01000002">
    <property type="protein sequence ID" value="OKY77210.1"/>
    <property type="molecule type" value="Genomic_DNA"/>
</dbReference>
<dbReference type="SMART" id="SM00729">
    <property type="entry name" value="Elp3"/>
    <property type="match status" value="1"/>
</dbReference>
<comment type="cofactor">
    <cofactor evidence="1">
        <name>[4Fe-4S] cluster</name>
        <dbReference type="ChEBI" id="CHEBI:49883"/>
    </cofactor>
</comment>
<dbReference type="GO" id="GO:0051539">
    <property type="term" value="F:4 iron, 4 sulfur cluster binding"/>
    <property type="evidence" value="ECO:0007669"/>
    <property type="project" value="UniProtKB-KW"/>
</dbReference>
<dbReference type="InterPro" id="IPR023885">
    <property type="entry name" value="4Fe4S-binding_SPASM_dom"/>
</dbReference>
<dbReference type="SFLD" id="SFLDS00029">
    <property type="entry name" value="Radical_SAM"/>
    <property type="match status" value="2"/>
</dbReference>
<evidence type="ECO:0000256" key="1">
    <source>
        <dbReference type="ARBA" id="ARBA00001966"/>
    </source>
</evidence>
<keyword evidence="5" id="KW-0408">Iron</keyword>
<evidence type="ECO:0000256" key="6">
    <source>
        <dbReference type="ARBA" id="ARBA00023014"/>
    </source>
</evidence>
<proteinExistence type="predicted"/>
<dbReference type="InterPro" id="IPR058240">
    <property type="entry name" value="rSAM_sf"/>
</dbReference>
<dbReference type="SUPFAM" id="SSF102114">
    <property type="entry name" value="Radical SAM enzymes"/>
    <property type="match status" value="1"/>
</dbReference>
<dbReference type="Proteomes" id="UP000185744">
    <property type="component" value="Unassembled WGS sequence"/>
</dbReference>
<dbReference type="SFLD" id="SFLDG01386">
    <property type="entry name" value="main_SPASM_domain-containing"/>
    <property type="match status" value="1"/>
</dbReference>
<dbReference type="InterPro" id="IPR007197">
    <property type="entry name" value="rSAM"/>
</dbReference>
<dbReference type="GO" id="GO:0046872">
    <property type="term" value="F:metal ion binding"/>
    <property type="evidence" value="ECO:0007669"/>
    <property type="project" value="UniProtKB-KW"/>
</dbReference>